<sequence>MSEFEGGCMCGAVQYAVKSEPRLSFYANAGSVNESPAQAIRPNLLHRHKTQYEWVRRNLAILINKPSAFFSVNLTA</sequence>
<dbReference type="RefSeq" id="WP_319960790.1">
    <property type="nucleotide sequence ID" value="NZ_JAXARY010000003.1"/>
</dbReference>
<protein>
    <submittedName>
        <fullName evidence="1">Uncharacterized protein</fullName>
    </submittedName>
</protein>
<comment type="caution">
    <text evidence="1">The sequence shown here is derived from an EMBL/GenBank/DDBJ whole genome shotgun (WGS) entry which is preliminary data.</text>
</comment>
<accession>A0ABU4UBX8</accession>
<reference evidence="1 2" key="1">
    <citation type="submission" date="2023-11" db="EMBL/GenBank/DDBJ databases">
        <authorList>
            <person name="Ouyang M.-Y."/>
        </authorList>
    </citation>
    <scope>NUCLEOTIDE SEQUENCE [LARGE SCALE GENOMIC DNA]</scope>
    <source>
        <strain evidence="1 2">OY6</strain>
    </source>
</reference>
<keyword evidence="2" id="KW-1185">Reference proteome</keyword>
<evidence type="ECO:0000313" key="2">
    <source>
        <dbReference type="Proteomes" id="UP001284537"/>
    </source>
</evidence>
<dbReference type="EMBL" id="JAXARY010000003">
    <property type="protein sequence ID" value="MDX8126673.1"/>
    <property type="molecule type" value="Genomic_DNA"/>
</dbReference>
<name>A0ABU4UBX8_9GAMM</name>
<evidence type="ECO:0000313" key="1">
    <source>
        <dbReference type="EMBL" id="MDX8126673.1"/>
    </source>
</evidence>
<organism evidence="1 2">
    <name type="scientific">Methylomonas defluvii</name>
    <dbReference type="NCBI Taxonomy" id="3045149"/>
    <lineage>
        <taxon>Bacteria</taxon>
        <taxon>Pseudomonadati</taxon>
        <taxon>Pseudomonadota</taxon>
        <taxon>Gammaproteobacteria</taxon>
        <taxon>Methylococcales</taxon>
        <taxon>Methylococcaceae</taxon>
        <taxon>Methylomonas</taxon>
    </lineage>
</organism>
<proteinExistence type="predicted"/>
<dbReference type="Proteomes" id="UP001284537">
    <property type="component" value="Unassembled WGS sequence"/>
</dbReference>
<gene>
    <name evidence="1" type="ORF">QLH52_05230</name>
</gene>